<sequence length="526" mass="59123">MNLKELFKLNPFRFIVSLSFQVLGALAGVSASLFLTWQFNAVRQKQLTWFFIWTGGQLACWVVSYLVLTWSNILWQRHTQDYLHLIRQELTDHYFETQQELKIAKVQSRMTNDLNLLAQDYLLSIRKIAGMLASILVVAVSLFTFQWSLLVACLIFAAVQILLPKVMSKALQKATQRVSAANENYLKTLGDWLIGFSEVRRYLAFNHLFAVVTASSNRVEQANVQKQKVDQELDYLNQLAYSIGDALIFLLTAFLVVNNLASFGLVASIGNFSSDLFGSLQGIADNLGRINSSQSLRQTIMAEKSKIIPKKNAAGQAPWGIATDKLAINFANGEKLTFPDLKINPGEKILLTGDSGAGKSTLFKLLLGELTPSSGKIHYFDQENEEITPKLNEITYLPQEPVLFPASISENVTMFDQSLTGQVDQALAKVELKKDLNSFDKGKETVINLDQLNVSGGQRQKIVLARGQIHRSKMLLIDEETSAIDRQATMKILQKLVQTDATIVFIAHNFSERMRDLFDREIFLEK</sequence>
<dbReference type="InterPro" id="IPR025662">
    <property type="entry name" value="Sigma_54_int_dom_ATP-bd_1"/>
</dbReference>
<dbReference type="InterPro" id="IPR003439">
    <property type="entry name" value="ABC_transporter-like_ATP-bd"/>
</dbReference>
<comment type="subcellular location">
    <subcellularLocation>
        <location evidence="1">Cell membrane</location>
        <topology evidence="1">Multi-pass membrane protein</topology>
    </subcellularLocation>
</comment>
<evidence type="ECO:0000256" key="1">
    <source>
        <dbReference type="ARBA" id="ARBA00004651"/>
    </source>
</evidence>
<evidence type="ECO:0000313" key="10">
    <source>
        <dbReference type="EMBL" id="RVU71588.1"/>
    </source>
</evidence>
<dbReference type="Pfam" id="PF00005">
    <property type="entry name" value="ABC_tran"/>
    <property type="match status" value="1"/>
</dbReference>
<comment type="caution">
    <text evidence="10">The sequence shown here is derived from an EMBL/GenBank/DDBJ whole genome shotgun (WGS) entry which is preliminary data.</text>
</comment>
<dbReference type="PROSITE" id="PS50929">
    <property type="entry name" value="ABC_TM1F"/>
    <property type="match status" value="1"/>
</dbReference>
<feature type="transmembrane region" description="Helical" evidence="7">
    <location>
        <begin position="131"/>
        <end position="163"/>
    </location>
</feature>
<evidence type="ECO:0000313" key="11">
    <source>
        <dbReference type="Proteomes" id="UP000288291"/>
    </source>
</evidence>
<reference evidence="10 11" key="1">
    <citation type="submission" date="2018-12" db="EMBL/GenBank/DDBJ databases">
        <authorList>
            <person name="Meng J."/>
        </authorList>
    </citation>
    <scope>NUCLEOTIDE SEQUENCE [LARGE SCALE GENOMIC DNA]</scope>
    <source>
        <strain evidence="10 11">HT111-2</strain>
    </source>
</reference>
<keyword evidence="2 7" id="KW-0812">Transmembrane</keyword>
<dbReference type="RefSeq" id="WP_103661810.1">
    <property type="nucleotide sequence ID" value="NZ_ML136872.1"/>
</dbReference>
<evidence type="ECO:0000256" key="4">
    <source>
        <dbReference type="ARBA" id="ARBA00022840"/>
    </source>
</evidence>
<evidence type="ECO:0000256" key="2">
    <source>
        <dbReference type="ARBA" id="ARBA00022692"/>
    </source>
</evidence>
<feature type="domain" description="ABC transmembrane type-1" evidence="9">
    <location>
        <begin position="15"/>
        <end position="292"/>
    </location>
</feature>
<dbReference type="InterPro" id="IPR011527">
    <property type="entry name" value="ABC1_TM_dom"/>
</dbReference>
<dbReference type="PROSITE" id="PS00675">
    <property type="entry name" value="SIGMA54_INTERACT_1"/>
    <property type="match status" value="1"/>
</dbReference>
<dbReference type="PROSITE" id="PS50893">
    <property type="entry name" value="ABC_TRANSPORTER_2"/>
    <property type="match status" value="1"/>
</dbReference>
<dbReference type="PANTHER" id="PTHR24221:SF654">
    <property type="entry name" value="ATP-BINDING CASSETTE SUB-FAMILY B MEMBER 6"/>
    <property type="match status" value="1"/>
</dbReference>
<keyword evidence="6 7" id="KW-0472">Membrane</keyword>
<feature type="transmembrane region" description="Helical" evidence="7">
    <location>
        <begin position="246"/>
        <end position="269"/>
    </location>
</feature>
<dbReference type="GO" id="GO:0016887">
    <property type="term" value="F:ATP hydrolysis activity"/>
    <property type="evidence" value="ECO:0007669"/>
    <property type="project" value="InterPro"/>
</dbReference>
<dbReference type="Gene3D" id="3.40.50.300">
    <property type="entry name" value="P-loop containing nucleotide triphosphate hydrolases"/>
    <property type="match status" value="1"/>
</dbReference>
<dbReference type="SUPFAM" id="SSF52540">
    <property type="entry name" value="P-loop containing nucleoside triphosphate hydrolases"/>
    <property type="match status" value="1"/>
</dbReference>
<accession>A0A437SXD8</accession>
<dbReference type="PANTHER" id="PTHR24221">
    <property type="entry name" value="ATP-BINDING CASSETTE SUB-FAMILY B"/>
    <property type="match status" value="1"/>
</dbReference>
<dbReference type="Gene3D" id="1.20.1560.10">
    <property type="entry name" value="ABC transporter type 1, transmembrane domain"/>
    <property type="match status" value="1"/>
</dbReference>
<dbReference type="InterPro" id="IPR036640">
    <property type="entry name" value="ABC1_TM_sf"/>
</dbReference>
<dbReference type="InterPro" id="IPR003593">
    <property type="entry name" value="AAA+_ATPase"/>
</dbReference>
<keyword evidence="4 10" id="KW-0067">ATP-binding</keyword>
<dbReference type="InterPro" id="IPR039421">
    <property type="entry name" value="Type_1_exporter"/>
</dbReference>
<protein>
    <submittedName>
        <fullName evidence="10">ABC transporter ATP-binding protein</fullName>
    </submittedName>
</protein>
<feature type="domain" description="ABC transporter" evidence="8">
    <location>
        <begin position="321"/>
        <end position="526"/>
    </location>
</feature>
<organism evidence="10 11">
    <name type="scientific">Lactobacillus xujianguonis</name>
    <dbReference type="NCBI Taxonomy" id="2495899"/>
    <lineage>
        <taxon>Bacteria</taxon>
        <taxon>Bacillati</taxon>
        <taxon>Bacillota</taxon>
        <taxon>Bacilli</taxon>
        <taxon>Lactobacillales</taxon>
        <taxon>Lactobacillaceae</taxon>
        <taxon>Lactobacillus</taxon>
    </lineage>
</organism>
<proteinExistence type="predicted"/>
<dbReference type="GO" id="GO:0140359">
    <property type="term" value="F:ABC-type transporter activity"/>
    <property type="evidence" value="ECO:0007669"/>
    <property type="project" value="InterPro"/>
</dbReference>
<name>A0A437SXD8_9LACO</name>
<evidence type="ECO:0000256" key="5">
    <source>
        <dbReference type="ARBA" id="ARBA00022989"/>
    </source>
</evidence>
<evidence type="ECO:0000259" key="9">
    <source>
        <dbReference type="PROSITE" id="PS50929"/>
    </source>
</evidence>
<dbReference type="InterPro" id="IPR027417">
    <property type="entry name" value="P-loop_NTPase"/>
</dbReference>
<keyword evidence="3" id="KW-0547">Nucleotide-binding</keyword>
<feature type="transmembrane region" description="Helical" evidence="7">
    <location>
        <begin position="12"/>
        <end position="35"/>
    </location>
</feature>
<dbReference type="Proteomes" id="UP000288291">
    <property type="component" value="Unassembled WGS sequence"/>
</dbReference>
<dbReference type="SMART" id="SM00382">
    <property type="entry name" value="AAA"/>
    <property type="match status" value="1"/>
</dbReference>
<dbReference type="EMBL" id="RXIA01000003">
    <property type="protein sequence ID" value="RVU71588.1"/>
    <property type="molecule type" value="Genomic_DNA"/>
</dbReference>
<dbReference type="SUPFAM" id="SSF90123">
    <property type="entry name" value="ABC transporter transmembrane region"/>
    <property type="match status" value="1"/>
</dbReference>
<dbReference type="Pfam" id="PF00664">
    <property type="entry name" value="ABC_membrane"/>
    <property type="match status" value="1"/>
</dbReference>
<evidence type="ECO:0000256" key="3">
    <source>
        <dbReference type="ARBA" id="ARBA00022741"/>
    </source>
</evidence>
<gene>
    <name evidence="10" type="ORF">EJK17_01015</name>
</gene>
<dbReference type="GO" id="GO:0005886">
    <property type="term" value="C:plasma membrane"/>
    <property type="evidence" value="ECO:0007669"/>
    <property type="project" value="UniProtKB-SubCell"/>
</dbReference>
<dbReference type="GO" id="GO:0034040">
    <property type="term" value="F:ATPase-coupled lipid transmembrane transporter activity"/>
    <property type="evidence" value="ECO:0007669"/>
    <property type="project" value="TreeGrafter"/>
</dbReference>
<dbReference type="AlphaFoldDB" id="A0A437SXD8"/>
<dbReference type="GO" id="GO:0005524">
    <property type="term" value="F:ATP binding"/>
    <property type="evidence" value="ECO:0007669"/>
    <property type="project" value="UniProtKB-KW"/>
</dbReference>
<evidence type="ECO:0000256" key="7">
    <source>
        <dbReference type="SAM" id="Phobius"/>
    </source>
</evidence>
<evidence type="ECO:0000256" key="6">
    <source>
        <dbReference type="ARBA" id="ARBA00023136"/>
    </source>
</evidence>
<keyword evidence="11" id="KW-1185">Reference proteome</keyword>
<keyword evidence="5 7" id="KW-1133">Transmembrane helix</keyword>
<evidence type="ECO:0000259" key="8">
    <source>
        <dbReference type="PROSITE" id="PS50893"/>
    </source>
</evidence>
<feature type="transmembrane region" description="Helical" evidence="7">
    <location>
        <begin position="47"/>
        <end position="68"/>
    </location>
</feature>